<comment type="cofactor">
    <cofactor evidence="7">
        <name>Zn(2+)</name>
        <dbReference type="ChEBI" id="CHEBI:29105"/>
    </cofactor>
    <text evidence="7">Binds 1 zinc ion per subunit.</text>
</comment>
<dbReference type="EC" id="4.2.1.1" evidence="2"/>
<dbReference type="RefSeq" id="WP_024059488.1">
    <property type="nucleotide sequence ID" value="NZ_JAGZVZ010000004.1"/>
</dbReference>
<dbReference type="EMBL" id="JAKNHJ010000002">
    <property type="protein sequence ID" value="MCG4617095.1"/>
    <property type="molecule type" value="Genomic_DNA"/>
</dbReference>
<dbReference type="PANTHER" id="PTHR43175:SF3">
    <property type="entry name" value="CARBON DISULFIDE HYDROLASE"/>
    <property type="match status" value="1"/>
</dbReference>
<dbReference type="CDD" id="cd03379">
    <property type="entry name" value="beta_CA_cladeD"/>
    <property type="match status" value="1"/>
</dbReference>
<evidence type="ECO:0000256" key="5">
    <source>
        <dbReference type="ARBA" id="ARBA00024993"/>
    </source>
</evidence>
<keyword evidence="4 7" id="KW-0862">Zinc</keyword>
<dbReference type="Proteomes" id="UP001200537">
    <property type="component" value="Unassembled WGS sequence"/>
</dbReference>
<dbReference type="Pfam" id="PF00484">
    <property type="entry name" value="Pro_CA"/>
    <property type="match status" value="1"/>
</dbReference>
<dbReference type="AlphaFoldDB" id="A0AAJ1EX55"/>
<evidence type="ECO:0000256" key="3">
    <source>
        <dbReference type="ARBA" id="ARBA00022723"/>
    </source>
</evidence>
<proteinExistence type="inferred from homology"/>
<dbReference type="InterPro" id="IPR036874">
    <property type="entry name" value="Carbonic_anhydrase_sf"/>
</dbReference>
<evidence type="ECO:0000256" key="4">
    <source>
        <dbReference type="ARBA" id="ARBA00022833"/>
    </source>
</evidence>
<dbReference type="GO" id="GO:0004089">
    <property type="term" value="F:carbonate dehydratase activity"/>
    <property type="evidence" value="ECO:0007669"/>
    <property type="project" value="UniProtKB-EC"/>
</dbReference>
<dbReference type="GO" id="GO:0008270">
    <property type="term" value="F:zinc ion binding"/>
    <property type="evidence" value="ECO:0007669"/>
    <property type="project" value="InterPro"/>
</dbReference>
<name>A0AAJ1EX55_9ACTO</name>
<evidence type="ECO:0000313" key="9">
    <source>
        <dbReference type="Proteomes" id="UP001200537"/>
    </source>
</evidence>
<dbReference type="InterPro" id="IPR001765">
    <property type="entry name" value="Carbonic_anhydrase"/>
</dbReference>
<feature type="binding site" evidence="7">
    <location>
        <position position="35"/>
    </location>
    <ligand>
        <name>Zn(2+)</name>
        <dbReference type="ChEBI" id="CHEBI:29105"/>
    </ligand>
</feature>
<accession>A0AAJ1EX55</accession>
<comment type="catalytic activity">
    <reaction evidence="6">
        <text>hydrogencarbonate + H(+) = CO2 + H2O</text>
        <dbReference type="Rhea" id="RHEA:10748"/>
        <dbReference type="ChEBI" id="CHEBI:15377"/>
        <dbReference type="ChEBI" id="CHEBI:15378"/>
        <dbReference type="ChEBI" id="CHEBI:16526"/>
        <dbReference type="ChEBI" id="CHEBI:17544"/>
        <dbReference type="EC" id="4.2.1.1"/>
    </reaction>
</comment>
<dbReference type="Gene3D" id="3.40.1050.10">
    <property type="entry name" value="Carbonic anhydrase"/>
    <property type="match status" value="1"/>
</dbReference>
<keyword evidence="3 7" id="KW-0479">Metal-binding</keyword>
<evidence type="ECO:0000256" key="6">
    <source>
        <dbReference type="ARBA" id="ARBA00048348"/>
    </source>
</evidence>
<evidence type="ECO:0000256" key="2">
    <source>
        <dbReference type="ARBA" id="ARBA00012925"/>
    </source>
</evidence>
<organism evidence="8 9">
    <name type="scientific">Varibaculum cambriense</name>
    <dbReference type="NCBI Taxonomy" id="184870"/>
    <lineage>
        <taxon>Bacteria</taxon>
        <taxon>Bacillati</taxon>
        <taxon>Actinomycetota</taxon>
        <taxon>Actinomycetes</taxon>
        <taxon>Actinomycetales</taxon>
        <taxon>Actinomycetaceae</taxon>
        <taxon>Varibaculum</taxon>
    </lineage>
</organism>
<protein>
    <recommendedName>
        <fullName evidence="2">carbonic anhydrase</fullName>
        <ecNumber evidence="2">4.2.1.1</ecNumber>
    </recommendedName>
</protein>
<dbReference type="PANTHER" id="PTHR43175">
    <property type="entry name" value="CARBONIC ANHYDRASE"/>
    <property type="match status" value="1"/>
</dbReference>
<dbReference type="SUPFAM" id="SSF53056">
    <property type="entry name" value="beta-carbonic anhydrase, cab"/>
    <property type="match status" value="1"/>
</dbReference>
<comment type="function">
    <text evidence="5">Catalyzes the reversible hydration of carbon dioxide to form bicarbonate.</text>
</comment>
<sequence length="161" mass="17771">MDPIEQLLKNEAAYAEKFPGEAPHLPEMKVAVVTCMDCRIDVETMLGVEPGQIHVIRNAGGLVTPDTIRTLAASQRSLGTKYVMLIQHTDCGMSKTNDEVFLAELEKDTGQRPTWKPGGFKDVRESVRNNMKKLLDSPFVGGAVRGFVLDVKTARLEEVTL</sequence>
<reference evidence="8" key="1">
    <citation type="submission" date="2022-01" db="EMBL/GenBank/DDBJ databases">
        <title>Collection of gut derived symbiotic bacterial strains cultured from healthy donors.</title>
        <authorList>
            <person name="Lin H."/>
            <person name="Kohout C."/>
            <person name="Waligurski E."/>
            <person name="Pamer E.G."/>
        </authorList>
    </citation>
    <scope>NUCLEOTIDE SEQUENCE</scope>
    <source>
        <strain evidence="8">DFI.7.46</strain>
    </source>
</reference>
<feature type="binding site" evidence="7">
    <location>
        <position position="37"/>
    </location>
    <ligand>
        <name>Zn(2+)</name>
        <dbReference type="ChEBI" id="CHEBI:29105"/>
    </ligand>
</feature>
<comment type="similarity">
    <text evidence="1">Belongs to the beta-class carbonic anhydrase family.</text>
</comment>
<gene>
    <name evidence="8" type="ORF">L0M99_01105</name>
</gene>
<feature type="binding site" evidence="7">
    <location>
        <position position="91"/>
    </location>
    <ligand>
        <name>Zn(2+)</name>
        <dbReference type="ChEBI" id="CHEBI:29105"/>
    </ligand>
</feature>
<evidence type="ECO:0000256" key="7">
    <source>
        <dbReference type="PIRSR" id="PIRSR601765-1"/>
    </source>
</evidence>
<comment type="caution">
    <text evidence="8">The sequence shown here is derived from an EMBL/GenBank/DDBJ whole genome shotgun (WGS) entry which is preliminary data.</text>
</comment>
<evidence type="ECO:0000256" key="1">
    <source>
        <dbReference type="ARBA" id="ARBA00006217"/>
    </source>
</evidence>
<dbReference type="SMART" id="SM00947">
    <property type="entry name" value="Pro_CA"/>
    <property type="match status" value="1"/>
</dbReference>
<feature type="binding site" evidence="7">
    <location>
        <position position="88"/>
    </location>
    <ligand>
        <name>Zn(2+)</name>
        <dbReference type="ChEBI" id="CHEBI:29105"/>
    </ligand>
</feature>
<evidence type="ECO:0000313" key="8">
    <source>
        <dbReference type="EMBL" id="MCG4617095.1"/>
    </source>
</evidence>